<dbReference type="RefSeq" id="XP_023626055.1">
    <property type="nucleotide sequence ID" value="XM_023770287.1"/>
</dbReference>
<dbReference type="GeneID" id="35600179"/>
<evidence type="ECO:0000256" key="1">
    <source>
        <dbReference type="SAM" id="MobiDB-lite"/>
    </source>
</evidence>
<reference evidence="2 3" key="1">
    <citation type="submission" date="2016-03" db="EMBL/GenBank/DDBJ databases">
        <authorList>
            <person name="Ploux O."/>
        </authorList>
    </citation>
    <scope>NUCLEOTIDE SEQUENCE [LARGE SCALE GENOMIC DNA]</scope>
    <source>
        <strain evidence="2 3">URUG2</strain>
    </source>
</reference>
<dbReference type="OrthoDB" id="62952at2759"/>
<organism evidence="2 3">
    <name type="scientific">Ramularia collo-cygni</name>
    <dbReference type="NCBI Taxonomy" id="112498"/>
    <lineage>
        <taxon>Eukaryota</taxon>
        <taxon>Fungi</taxon>
        <taxon>Dikarya</taxon>
        <taxon>Ascomycota</taxon>
        <taxon>Pezizomycotina</taxon>
        <taxon>Dothideomycetes</taxon>
        <taxon>Dothideomycetidae</taxon>
        <taxon>Mycosphaerellales</taxon>
        <taxon>Mycosphaerellaceae</taxon>
        <taxon>Ramularia</taxon>
    </lineage>
</organism>
<dbReference type="EMBL" id="FJUY01000007">
    <property type="protein sequence ID" value="CZT19165.1"/>
    <property type="molecule type" value="Genomic_DNA"/>
</dbReference>
<sequence length="302" mass="34440">MESAVDQLEAFSHPEDKAADMMIRFGELKMDDSLPRLFDFDAPTTCQKWPGLQFGSFCLHKQIPKLNTGRPKPKFSTKKRSRRESFKHGVYPGKASPNKSRKAKAQVLTPATYPPIPSRTPPAHLMWLPAEVRNQIWTLLSAREDPIAAQFRPIQPCRKGKITIRRFPQEPLLAAVSKQLRKEVLSLFYGLNKFVFETSTSKSLQNFDMTESANLQKWRPRADVAGFISQVEIRFVPQMVYQISRMADTLDIKAMCDPKKKPYPLPPAIMFAEKRIAQTVKDSCGGDEDLVKVAMVVIERRF</sequence>
<feature type="region of interest" description="Disordered" evidence="1">
    <location>
        <begin position="68"/>
        <end position="104"/>
    </location>
</feature>
<protein>
    <recommendedName>
        <fullName evidence="4">F-box domain-containing protein</fullName>
    </recommendedName>
</protein>
<gene>
    <name evidence="2" type="ORF">RCC_05011</name>
</gene>
<name>A0A2D3UXU4_9PEZI</name>
<proteinExistence type="predicted"/>
<evidence type="ECO:0000313" key="2">
    <source>
        <dbReference type="EMBL" id="CZT19165.1"/>
    </source>
</evidence>
<dbReference type="AlphaFoldDB" id="A0A2D3UXU4"/>
<evidence type="ECO:0000313" key="3">
    <source>
        <dbReference type="Proteomes" id="UP000225277"/>
    </source>
</evidence>
<keyword evidence="3" id="KW-1185">Reference proteome</keyword>
<evidence type="ECO:0008006" key="4">
    <source>
        <dbReference type="Google" id="ProtNLM"/>
    </source>
</evidence>
<feature type="compositionally biased region" description="Basic residues" evidence="1">
    <location>
        <begin position="71"/>
        <end position="82"/>
    </location>
</feature>
<dbReference type="Proteomes" id="UP000225277">
    <property type="component" value="Unassembled WGS sequence"/>
</dbReference>
<accession>A0A2D3UXU4</accession>